<dbReference type="Proteomes" id="UP000325315">
    <property type="component" value="Unassembled WGS sequence"/>
</dbReference>
<dbReference type="GO" id="GO:0000502">
    <property type="term" value="C:proteasome complex"/>
    <property type="evidence" value="ECO:0007669"/>
    <property type="project" value="UniProtKB-KW"/>
</dbReference>
<gene>
    <name evidence="1" type="ORF">EPI10_031451</name>
</gene>
<comment type="caution">
    <text evidence="1">The sequence shown here is derived from an EMBL/GenBank/DDBJ whole genome shotgun (WGS) entry which is preliminary data.</text>
</comment>
<evidence type="ECO:0000313" key="2">
    <source>
        <dbReference type="Proteomes" id="UP000325315"/>
    </source>
</evidence>
<accession>A0A5B6X428</accession>
<keyword evidence="2" id="KW-1185">Reference proteome</keyword>
<name>A0A5B6X428_9ROSI</name>
<reference evidence="2" key="1">
    <citation type="journal article" date="2019" name="Plant Biotechnol. J.">
        <title>Genome sequencing of the Australian wild diploid species Gossypium australe highlights disease resistance and delayed gland morphogenesis.</title>
        <authorList>
            <person name="Cai Y."/>
            <person name="Cai X."/>
            <person name="Wang Q."/>
            <person name="Wang P."/>
            <person name="Zhang Y."/>
            <person name="Cai C."/>
            <person name="Xu Y."/>
            <person name="Wang K."/>
            <person name="Zhou Z."/>
            <person name="Wang C."/>
            <person name="Geng S."/>
            <person name="Li B."/>
            <person name="Dong Q."/>
            <person name="Hou Y."/>
            <person name="Wang H."/>
            <person name="Ai P."/>
            <person name="Liu Z."/>
            <person name="Yi F."/>
            <person name="Sun M."/>
            <person name="An G."/>
            <person name="Cheng J."/>
            <person name="Zhang Y."/>
            <person name="Shi Q."/>
            <person name="Xie Y."/>
            <person name="Shi X."/>
            <person name="Chang Y."/>
            <person name="Huang F."/>
            <person name="Chen Y."/>
            <person name="Hong S."/>
            <person name="Mi L."/>
            <person name="Sun Q."/>
            <person name="Zhang L."/>
            <person name="Zhou B."/>
            <person name="Peng R."/>
            <person name="Zhang X."/>
            <person name="Liu F."/>
        </authorList>
    </citation>
    <scope>NUCLEOTIDE SEQUENCE [LARGE SCALE GENOMIC DNA]</scope>
    <source>
        <strain evidence="2">cv. PA1801</strain>
    </source>
</reference>
<sequence>MFEMCCIFAKRLSLPLVEYHNFCCTKGKCYMRIFPNKIQKEKKKEFLELKQGNMTVFEECIPTEVAMGKRFEVGLNEDIKLSVRIL</sequence>
<organism evidence="1 2">
    <name type="scientific">Gossypium australe</name>
    <dbReference type="NCBI Taxonomy" id="47621"/>
    <lineage>
        <taxon>Eukaryota</taxon>
        <taxon>Viridiplantae</taxon>
        <taxon>Streptophyta</taxon>
        <taxon>Embryophyta</taxon>
        <taxon>Tracheophyta</taxon>
        <taxon>Spermatophyta</taxon>
        <taxon>Magnoliopsida</taxon>
        <taxon>eudicotyledons</taxon>
        <taxon>Gunneridae</taxon>
        <taxon>Pentapetalae</taxon>
        <taxon>rosids</taxon>
        <taxon>malvids</taxon>
        <taxon>Malvales</taxon>
        <taxon>Malvaceae</taxon>
        <taxon>Malvoideae</taxon>
        <taxon>Gossypium</taxon>
    </lineage>
</organism>
<protein>
    <submittedName>
        <fullName evidence="1">26S proteasome non-ATPase regulatory subunit 1-like protein A-like</fullName>
    </submittedName>
</protein>
<dbReference type="OrthoDB" id="2272416at2759"/>
<evidence type="ECO:0000313" key="1">
    <source>
        <dbReference type="EMBL" id="KAA3487637.1"/>
    </source>
</evidence>
<keyword evidence="1" id="KW-0647">Proteasome</keyword>
<dbReference type="EMBL" id="SMMG02000001">
    <property type="protein sequence ID" value="KAA3487637.1"/>
    <property type="molecule type" value="Genomic_DNA"/>
</dbReference>
<proteinExistence type="predicted"/>
<dbReference type="AlphaFoldDB" id="A0A5B6X428"/>